<gene>
    <name evidence="1" type="ORF">V1525DRAFT_359017</name>
</gene>
<keyword evidence="2" id="KW-1185">Reference proteome</keyword>
<organism evidence="1 2">
    <name type="scientific">Lipomyces kononenkoae</name>
    <name type="common">Yeast</name>
    <dbReference type="NCBI Taxonomy" id="34357"/>
    <lineage>
        <taxon>Eukaryota</taxon>
        <taxon>Fungi</taxon>
        <taxon>Dikarya</taxon>
        <taxon>Ascomycota</taxon>
        <taxon>Saccharomycotina</taxon>
        <taxon>Lipomycetes</taxon>
        <taxon>Lipomycetales</taxon>
        <taxon>Lipomycetaceae</taxon>
        <taxon>Lipomyces</taxon>
    </lineage>
</organism>
<accession>A0ACC3T2U6</accession>
<name>A0ACC3T2U6_LIPKO</name>
<dbReference type="EMBL" id="MU971359">
    <property type="protein sequence ID" value="KAK9238223.1"/>
    <property type="molecule type" value="Genomic_DNA"/>
</dbReference>
<reference evidence="2" key="1">
    <citation type="journal article" date="2024" name="Front. Bioeng. Biotechnol.">
        <title>Genome-scale model development and genomic sequencing of the oleaginous clade Lipomyces.</title>
        <authorList>
            <person name="Czajka J.J."/>
            <person name="Han Y."/>
            <person name="Kim J."/>
            <person name="Mondo S.J."/>
            <person name="Hofstad B.A."/>
            <person name="Robles A."/>
            <person name="Haridas S."/>
            <person name="Riley R."/>
            <person name="LaButti K."/>
            <person name="Pangilinan J."/>
            <person name="Andreopoulos W."/>
            <person name="Lipzen A."/>
            <person name="Yan J."/>
            <person name="Wang M."/>
            <person name="Ng V."/>
            <person name="Grigoriev I.V."/>
            <person name="Spatafora J.W."/>
            <person name="Magnuson J.K."/>
            <person name="Baker S.E."/>
            <person name="Pomraning K.R."/>
        </authorList>
    </citation>
    <scope>NUCLEOTIDE SEQUENCE [LARGE SCALE GENOMIC DNA]</scope>
    <source>
        <strain evidence="2">CBS 7786</strain>
    </source>
</reference>
<sequence>MGALKDDGSFSGDDQNSRAQSDNYTSSLLERTLARARNLNDQVNAFANGLTEATSPGQELHNSNPKNENGCKYLNEVIWTVGPDFIRKFQIRIRKELESLETVRDSSVRLCNGLDDHEVLHRLRSTNLPHLEAIWEIFAAGQFAGIVSLGSSTKSDVHGGYRGGYRGDLIADYGAHVIKISRVNIQQLRRQISSLKVELTEDTDNLRTRDWIPYLQEYKVAQKLASAVAKPTVEDTLLMYNGLKVLRPPRDFNRQVTIALCHKSDCEEDIELLEMIKAEFELGLRVNVQLFDLKQVETISTSELVNRNLANDTRYFSCQVPSVLNFDVTGLLCIVSDISNLNFDQSETRLELQRSLAHVRHKKSENAFAFLKKQLEAERYYRVRRIIVSLIRGTPDLDRRILTCSSGVRDKFLDMVAKMGSSDEKRRAQLLFDSDETLRIDREAILPGIPDIIVLDHTPSICDGAPMNEELTDCGMCIATEFCRTRSTGFMMVTANFKMAKQLRSKLDGVFSKGILVVEPRSLLGGA</sequence>
<dbReference type="Proteomes" id="UP001433508">
    <property type="component" value="Unassembled WGS sequence"/>
</dbReference>
<proteinExistence type="predicted"/>
<evidence type="ECO:0000313" key="1">
    <source>
        <dbReference type="EMBL" id="KAK9238223.1"/>
    </source>
</evidence>
<comment type="caution">
    <text evidence="1">The sequence shown here is derived from an EMBL/GenBank/DDBJ whole genome shotgun (WGS) entry which is preliminary data.</text>
</comment>
<evidence type="ECO:0000313" key="2">
    <source>
        <dbReference type="Proteomes" id="UP001433508"/>
    </source>
</evidence>
<protein>
    <submittedName>
        <fullName evidence="1">Uncharacterized protein</fullName>
    </submittedName>
</protein>